<dbReference type="InterPro" id="IPR023753">
    <property type="entry name" value="FAD/NAD-binding_dom"/>
</dbReference>
<evidence type="ECO:0000256" key="2">
    <source>
        <dbReference type="ARBA" id="ARBA00001966"/>
    </source>
</evidence>
<dbReference type="PRINTS" id="PR00368">
    <property type="entry name" value="FADPNR"/>
</dbReference>
<evidence type="ECO:0000256" key="5">
    <source>
        <dbReference type="ARBA" id="ARBA00010429"/>
    </source>
</evidence>
<evidence type="ECO:0000256" key="12">
    <source>
        <dbReference type="ARBA" id="ARBA00023014"/>
    </source>
</evidence>
<dbReference type="InterPro" id="IPR041575">
    <property type="entry name" value="Rubredoxin_C"/>
</dbReference>
<keyword evidence="9" id="KW-0274">FAD</keyword>
<evidence type="ECO:0000256" key="10">
    <source>
        <dbReference type="ARBA" id="ARBA00023002"/>
    </source>
</evidence>
<evidence type="ECO:0000256" key="8">
    <source>
        <dbReference type="ARBA" id="ARBA00022723"/>
    </source>
</evidence>
<dbReference type="InterPro" id="IPR052034">
    <property type="entry name" value="NasD-like"/>
</dbReference>
<keyword evidence="12" id="KW-0411">Iron-sulfur</keyword>
<evidence type="ECO:0000256" key="6">
    <source>
        <dbReference type="ARBA" id="ARBA00022617"/>
    </source>
</evidence>
<comment type="cofactor">
    <cofactor evidence="2">
        <name>[4Fe-4S] cluster</name>
        <dbReference type="ChEBI" id="CHEBI:49883"/>
    </cofactor>
</comment>
<evidence type="ECO:0000259" key="14">
    <source>
        <dbReference type="Pfam" id="PF07992"/>
    </source>
</evidence>
<dbReference type="Proteomes" id="UP000184501">
    <property type="component" value="Unassembled WGS sequence"/>
</dbReference>
<dbReference type="PANTHER" id="PTHR43809">
    <property type="entry name" value="NITRITE REDUCTASE (NADH) LARGE SUBUNIT"/>
    <property type="match status" value="1"/>
</dbReference>
<keyword evidence="8" id="KW-0479">Metal-binding</keyword>
<evidence type="ECO:0000256" key="11">
    <source>
        <dbReference type="ARBA" id="ARBA00023004"/>
    </source>
</evidence>
<dbReference type="GO" id="GO:0016491">
    <property type="term" value="F:oxidoreductase activity"/>
    <property type="evidence" value="ECO:0007669"/>
    <property type="project" value="UniProtKB-KW"/>
</dbReference>
<keyword evidence="10" id="KW-0560">Oxidoreductase</keyword>
<evidence type="ECO:0000313" key="17">
    <source>
        <dbReference type="Proteomes" id="UP000184501"/>
    </source>
</evidence>
<feature type="domain" description="FAD/NAD(P)-binding" evidence="14">
    <location>
        <begin position="5"/>
        <end position="301"/>
    </location>
</feature>
<comment type="similarity">
    <text evidence="5">Belongs to the nitrite and sulfite reductase 4Fe-4S domain family.</text>
</comment>
<evidence type="ECO:0000256" key="7">
    <source>
        <dbReference type="ARBA" id="ARBA00022630"/>
    </source>
</evidence>
<comment type="cofactor">
    <cofactor evidence="1">
        <name>siroheme</name>
        <dbReference type="ChEBI" id="CHEBI:60052"/>
    </cofactor>
</comment>
<evidence type="ECO:0000256" key="3">
    <source>
        <dbReference type="ARBA" id="ARBA00001974"/>
    </source>
</evidence>
<evidence type="ECO:0000256" key="1">
    <source>
        <dbReference type="ARBA" id="ARBA00001929"/>
    </source>
</evidence>
<dbReference type="EMBL" id="FQVN01000008">
    <property type="protein sequence ID" value="SHG36711.1"/>
    <property type="molecule type" value="Genomic_DNA"/>
</dbReference>
<dbReference type="RefSeq" id="WP_073487187.1">
    <property type="nucleotide sequence ID" value="NZ_FQVN01000008.1"/>
</dbReference>
<evidence type="ECO:0000259" key="13">
    <source>
        <dbReference type="Pfam" id="PF04324"/>
    </source>
</evidence>
<evidence type="ECO:0000256" key="9">
    <source>
        <dbReference type="ARBA" id="ARBA00022827"/>
    </source>
</evidence>
<organism evidence="16 17">
    <name type="scientific">Streptoalloteichus hindustanus</name>
    <dbReference type="NCBI Taxonomy" id="2017"/>
    <lineage>
        <taxon>Bacteria</taxon>
        <taxon>Bacillati</taxon>
        <taxon>Actinomycetota</taxon>
        <taxon>Actinomycetes</taxon>
        <taxon>Pseudonocardiales</taxon>
        <taxon>Pseudonocardiaceae</taxon>
        <taxon>Streptoalloteichus</taxon>
    </lineage>
</organism>
<feature type="domain" description="BFD-like [2Fe-2S]-binding" evidence="13">
    <location>
        <begin position="425"/>
        <end position="471"/>
    </location>
</feature>
<evidence type="ECO:0000313" key="16">
    <source>
        <dbReference type="EMBL" id="SHG36711.1"/>
    </source>
</evidence>
<keyword evidence="17" id="KW-1185">Reference proteome</keyword>
<dbReference type="Pfam" id="PF04324">
    <property type="entry name" value="Fer2_BFD"/>
    <property type="match status" value="1"/>
</dbReference>
<dbReference type="InterPro" id="IPR036188">
    <property type="entry name" value="FAD/NAD-bd_sf"/>
</dbReference>
<dbReference type="GO" id="GO:0051536">
    <property type="term" value="F:iron-sulfur cluster binding"/>
    <property type="evidence" value="ECO:0007669"/>
    <property type="project" value="UniProtKB-KW"/>
</dbReference>
<dbReference type="AlphaFoldDB" id="A0A1M5J889"/>
<dbReference type="InterPro" id="IPR007419">
    <property type="entry name" value="BFD-like_2Fe2S-bd_dom"/>
</dbReference>
<protein>
    <submittedName>
        <fullName evidence="16">Assimilatory nitrate reductase electron transfer subunit</fullName>
    </submittedName>
</protein>
<proteinExistence type="inferred from homology"/>
<evidence type="ECO:0000259" key="15">
    <source>
        <dbReference type="Pfam" id="PF18267"/>
    </source>
</evidence>
<dbReference type="GO" id="GO:0046872">
    <property type="term" value="F:metal ion binding"/>
    <property type="evidence" value="ECO:0007669"/>
    <property type="project" value="UniProtKB-KW"/>
</dbReference>
<dbReference type="PANTHER" id="PTHR43809:SF1">
    <property type="entry name" value="NITRITE REDUCTASE (NADH) LARGE SUBUNIT"/>
    <property type="match status" value="1"/>
</dbReference>
<feature type="domain" description="NADH-rubredoxin oxidoreductase C-terminal" evidence="15">
    <location>
        <begin position="323"/>
        <end position="389"/>
    </location>
</feature>
<dbReference type="SUPFAM" id="SSF51905">
    <property type="entry name" value="FAD/NAD(P)-binding domain"/>
    <property type="match status" value="2"/>
</dbReference>
<accession>A0A1M5J889</accession>
<keyword evidence="7" id="KW-0285">Flavoprotein</keyword>
<dbReference type="InterPro" id="IPR016156">
    <property type="entry name" value="FAD/NAD-linked_Rdtase_dimer_sf"/>
</dbReference>
<gene>
    <name evidence="16" type="ORF">SAMN05444320_108173</name>
</gene>
<keyword evidence="6" id="KW-0349">Heme</keyword>
<dbReference type="Gene3D" id="3.30.390.30">
    <property type="match status" value="1"/>
</dbReference>
<dbReference type="PRINTS" id="PR00411">
    <property type="entry name" value="PNDRDTASEI"/>
</dbReference>
<evidence type="ECO:0000256" key="4">
    <source>
        <dbReference type="ARBA" id="ARBA00005096"/>
    </source>
</evidence>
<dbReference type="Gene3D" id="1.10.10.1100">
    <property type="entry name" value="BFD-like [2Fe-2S]-binding domain"/>
    <property type="match status" value="1"/>
</dbReference>
<dbReference type="InterPro" id="IPR041854">
    <property type="entry name" value="BFD-like_2Fe2S-bd_dom_sf"/>
</dbReference>
<dbReference type="STRING" id="2017.SAMN05444320_108173"/>
<keyword evidence="11" id="KW-0408">Iron</keyword>
<dbReference type="OrthoDB" id="9768666at2"/>
<reference evidence="16 17" key="1">
    <citation type="submission" date="2016-11" db="EMBL/GenBank/DDBJ databases">
        <authorList>
            <person name="Jaros S."/>
            <person name="Januszkiewicz K."/>
            <person name="Wedrychowicz H."/>
        </authorList>
    </citation>
    <scope>NUCLEOTIDE SEQUENCE [LARGE SCALE GENOMIC DNA]</scope>
    <source>
        <strain evidence="16 17">DSM 44523</strain>
    </source>
</reference>
<comment type="pathway">
    <text evidence="4">Nitrogen metabolism; nitrate reduction (assimilation).</text>
</comment>
<sequence>MNARQVVVVGYGMAGARFAEEVRRRDPDATRVALTVLGAEAHPAYNRVLLSGVLAGSLTQDAVRLHDDTWAERQRVDLRTGLAAQRIDVGGRKVELADGGVLGYDALVLATGSRAWVPPTEGLLDGSGALADGVAVFRTLDDCRRILAAARPGAPVAVLGGGLLGLEAARGLAGRGHPVTVVHPVDHLMERQLDVGCGRVLARTLGRLGIAVRLNVRATRHVPGRGLVLSDGSEVPAELVVVSAGVRAETGLAVAAGLAVDRGVLVDDELRTSDEHVRAIGDCAQHAGTAGGLVQPAWDQAAVLADLLTGADPAARYRGTPVVTRLKARDVDLAALGDVHVDVDEPDAEVLCLQDPSRGRYAKLVLRDERVAGAIVLGAPDAAATITQLYDRGAPAPSDRLALLLGRALPAGGAASPADLPSSALVCRCNTVTKGQLVTAWRAGACGVAALRETTRASTGCGSCETTVRGIADWLARTEPAAKTATATTSSGRAAS</sequence>
<name>A0A1M5J889_STRHI</name>
<dbReference type="Pfam" id="PF18267">
    <property type="entry name" value="Rubredoxin_C"/>
    <property type="match status" value="1"/>
</dbReference>
<comment type="cofactor">
    <cofactor evidence="3">
        <name>FAD</name>
        <dbReference type="ChEBI" id="CHEBI:57692"/>
    </cofactor>
</comment>
<dbReference type="Pfam" id="PF07992">
    <property type="entry name" value="Pyr_redox_2"/>
    <property type="match status" value="1"/>
</dbReference>
<dbReference type="Gene3D" id="3.50.50.60">
    <property type="entry name" value="FAD/NAD(P)-binding domain"/>
    <property type="match status" value="2"/>
</dbReference>